<dbReference type="EMBL" id="AJWN02000093">
    <property type="protein sequence ID" value="OEE58474.1"/>
    <property type="molecule type" value="Genomic_DNA"/>
</dbReference>
<accession>A0A1E5BYX1</accession>
<evidence type="ECO:0000313" key="1">
    <source>
        <dbReference type="EMBL" id="OEE58474.1"/>
    </source>
</evidence>
<proteinExistence type="predicted"/>
<organism evidence="1 2">
    <name type="scientific">Enterovibrio norvegicus FF-454</name>
    <dbReference type="NCBI Taxonomy" id="1185651"/>
    <lineage>
        <taxon>Bacteria</taxon>
        <taxon>Pseudomonadati</taxon>
        <taxon>Pseudomonadota</taxon>
        <taxon>Gammaproteobacteria</taxon>
        <taxon>Vibrionales</taxon>
        <taxon>Vibrionaceae</taxon>
        <taxon>Enterovibrio</taxon>
    </lineage>
</organism>
<dbReference type="AlphaFoldDB" id="A0A1E5BYX1"/>
<name>A0A1E5BYX1_9GAMM</name>
<keyword evidence="2" id="KW-1185">Reference proteome</keyword>
<comment type="caution">
    <text evidence="1">The sequence shown here is derived from an EMBL/GenBank/DDBJ whole genome shotgun (WGS) entry which is preliminary data.</text>
</comment>
<gene>
    <name evidence="1" type="ORF">A1OK_15250</name>
</gene>
<sequence length="64" mass="7099">MEGIVPLPFDPFRQKSERDVWLPSTSLVGFQALLLTFNVEPLCFQISALPAQPANQQLLAEQAS</sequence>
<evidence type="ECO:0000313" key="2">
    <source>
        <dbReference type="Proteomes" id="UP000095039"/>
    </source>
</evidence>
<dbReference type="RefSeq" id="WP_016958163.1">
    <property type="nucleotide sequence ID" value="NZ_AJWN02000093.1"/>
</dbReference>
<protein>
    <submittedName>
        <fullName evidence="1">Uncharacterized protein</fullName>
    </submittedName>
</protein>
<reference evidence="1 2" key="1">
    <citation type="journal article" date="2012" name="Science">
        <title>Ecological populations of bacteria act as socially cohesive units of antibiotic production and resistance.</title>
        <authorList>
            <person name="Cordero O.X."/>
            <person name="Wildschutte H."/>
            <person name="Kirkup B."/>
            <person name="Proehl S."/>
            <person name="Ngo L."/>
            <person name="Hussain F."/>
            <person name="Le Roux F."/>
            <person name="Mincer T."/>
            <person name="Polz M.F."/>
        </authorList>
    </citation>
    <scope>NUCLEOTIDE SEQUENCE [LARGE SCALE GENOMIC DNA]</scope>
    <source>
        <strain evidence="1 2">FF-454</strain>
    </source>
</reference>
<dbReference type="Proteomes" id="UP000095039">
    <property type="component" value="Unassembled WGS sequence"/>
</dbReference>